<dbReference type="RefSeq" id="WP_171784428.1">
    <property type="nucleotide sequence ID" value="NZ_BAAAML010000012.1"/>
</dbReference>
<proteinExistence type="predicted"/>
<feature type="compositionally biased region" description="Low complexity" evidence="1">
    <location>
        <begin position="43"/>
        <end position="53"/>
    </location>
</feature>
<feature type="compositionally biased region" description="Basic and acidic residues" evidence="1">
    <location>
        <begin position="1"/>
        <end position="10"/>
    </location>
</feature>
<dbReference type="Proteomes" id="UP000757540">
    <property type="component" value="Unassembled WGS sequence"/>
</dbReference>
<accession>A0ABX2A5T4</accession>
<gene>
    <name evidence="2" type="ORF">HDG69_002802</name>
</gene>
<protein>
    <submittedName>
        <fullName evidence="2">Uncharacterized protein</fullName>
    </submittedName>
</protein>
<name>A0ABX2A5T4_9MICO</name>
<dbReference type="EMBL" id="JABEZU010000003">
    <property type="protein sequence ID" value="NOV98217.1"/>
    <property type="molecule type" value="Genomic_DNA"/>
</dbReference>
<evidence type="ECO:0000256" key="1">
    <source>
        <dbReference type="SAM" id="MobiDB-lite"/>
    </source>
</evidence>
<evidence type="ECO:0000313" key="3">
    <source>
        <dbReference type="Proteomes" id="UP000757540"/>
    </source>
</evidence>
<reference evidence="2 3" key="1">
    <citation type="submission" date="2020-05" db="EMBL/GenBank/DDBJ databases">
        <title>Genomic Encyclopedia of Type Strains, Phase III (KMG-III): the genomes of soil and plant-associated and newly described type strains.</title>
        <authorList>
            <person name="Whitman W."/>
        </authorList>
    </citation>
    <scope>NUCLEOTIDE SEQUENCE [LARGE SCALE GENOMIC DNA]</scope>
    <source>
        <strain evidence="2 3">KCTC 19046</strain>
    </source>
</reference>
<organism evidence="2 3">
    <name type="scientific">Isoptericola halotolerans</name>
    <dbReference type="NCBI Taxonomy" id="300560"/>
    <lineage>
        <taxon>Bacteria</taxon>
        <taxon>Bacillati</taxon>
        <taxon>Actinomycetota</taxon>
        <taxon>Actinomycetes</taxon>
        <taxon>Micrococcales</taxon>
        <taxon>Promicromonosporaceae</taxon>
        <taxon>Isoptericola</taxon>
    </lineage>
</organism>
<keyword evidence="3" id="KW-1185">Reference proteome</keyword>
<feature type="region of interest" description="Disordered" evidence="1">
    <location>
        <begin position="1"/>
        <end position="64"/>
    </location>
</feature>
<comment type="caution">
    <text evidence="2">The sequence shown here is derived from an EMBL/GenBank/DDBJ whole genome shotgun (WGS) entry which is preliminary data.</text>
</comment>
<evidence type="ECO:0000313" key="2">
    <source>
        <dbReference type="EMBL" id="NOV98217.1"/>
    </source>
</evidence>
<sequence length="64" mass="6614">MLVDAYDNRTGKKLPNRVPAKAIGHPVVGPHLSRTPRSKAAGKKAAPSAPAKSTETPVAGEGKE</sequence>